<dbReference type="Gene3D" id="1.10.510.10">
    <property type="entry name" value="Transferase(Phosphotransferase) domain 1"/>
    <property type="match status" value="1"/>
</dbReference>
<gene>
    <name evidence="1" type="ORF">AJ80_06156</name>
</gene>
<sequence length="136" mass="15162">MASSFLSSSLPCKFPKSGFVALDPQSKVEEEGLPSYVPEDYYPVAIGEVFESRYQVRLSISISQSKRQNNEIAVCNYLKVSNVEHSGKAFVRVVLDSFDITSPSGNPHQCLLYKPLGMSFTEFLDLLPENKFPMAT</sequence>
<evidence type="ECO:0000313" key="2">
    <source>
        <dbReference type="Proteomes" id="UP000224634"/>
    </source>
</evidence>
<accession>A0A2B7XZI7</accession>
<keyword evidence="2" id="KW-1185">Reference proteome</keyword>
<reference evidence="1 2" key="1">
    <citation type="submission" date="2017-10" db="EMBL/GenBank/DDBJ databases">
        <title>Comparative genomics in systemic dimorphic fungi from Ajellomycetaceae.</title>
        <authorList>
            <person name="Munoz J.F."/>
            <person name="Mcewen J.G."/>
            <person name="Clay O.K."/>
            <person name="Cuomo C.A."/>
        </authorList>
    </citation>
    <scope>NUCLEOTIDE SEQUENCE [LARGE SCALE GENOMIC DNA]</scope>
    <source>
        <strain evidence="1 2">UAMH7299</strain>
    </source>
</reference>
<dbReference type="Proteomes" id="UP000224634">
    <property type="component" value="Unassembled WGS sequence"/>
</dbReference>
<name>A0A2B7XZI7_POLH7</name>
<dbReference type="EMBL" id="PDNA01000099">
    <property type="protein sequence ID" value="PGH13887.1"/>
    <property type="molecule type" value="Genomic_DNA"/>
</dbReference>
<dbReference type="OrthoDB" id="5979581at2759"/>
<dbReference type="STRING" id="1447883.A0A2B7XZI7"/>
<organism evidence="1 2">
    <name type="scientific">Polytolypa hystricis (strain UAMH7299)</name>
    <dbReference type="NCBI Taxonomy" id="1447883"/>
    <lineage>
        <taxon>Eukaryota</taxon>
        <taxon>Fungi</taxon>
        <taxon>Dikarya</taxon>
        <taxon>Ascomycota</taxon>
        <taxon>Pezizomycotina</taxon>
        <taxon>Eurotiomycetes</taxon>
        <taxon>Eurotiomycetidae</taxon>
        <taxon>Onygenales</taxon>
        <taxon>Onygenales incertae sedis</taxon>
        <taxon>Polytolypa</taxon>
    </lineage>
</organism>
<proteinExistence type="predicted"/>
<dbReference type="Gene3D" id="3.30.200.20">
    <property type="entry name" value="Phosphorylase Kinase, domain 1"/>
    <property type="match status" value="1"/>
</dbReference>
<protein>
    <submittedName>
        <fullName evidence="1">Uncharacterized protein</fullName>
    </submittedName>
</protein>
<evidence type="ECO:0000313" key="1">
    <source>
        <dbReference type="EMBL" id="PGH13887.1"/>
    </source>
</evidence>
<dbReference type="AlphaFoldDB" id="A0A2B7XZI7"/>
<comment type="caution">
    <text evidence="1">The sequence shown here is derived from an EMBL/GenBank/DDBJ whole genome shotgun (WGS) entry which is preliminary data.</text>
</comment>